<organism evidence="3 4">
    <name type="scientific">Bacillus pseudomycoides</name>
    <dbReference type="NCBI Taxonomy" id="64104"/>
    <lineage>
        <taxon>Bacteria</taxon>
        <taxon>Bacillati</taxon>
        <taxon>Bacillota</taxon>
        <taxon>Bacilli</taxon>
        <taxon>Bacillales</taxon>
        <taxon>Bacillaceae</taxon>
        <taxon>Bacillus</taxon>
        <taxon>Bacillus cereus group</taxon>
    </lineage>
</organism>
<name>A0AA91ZS40_9BACI</name>
<dbReference type="EMBL" id="NVOR01000087">
    <property type="protein sequence ID" value="PED80982.1"/>
    <property type="molecule type" value="Genomic_DNA"/>
</dbReference>
<dbReference type="Proteomes" id="UP000221020">
    <property type="component" value="Unassembled WGS sequence"/>
</dbReference>
<dbReference type="InterPro" id="IPR021309">
    <property type="entry name" value="YgaP-like_TM"/>
</dbReference>
<evidence type="ECO:0000256" key="1">
    <source>
        <dbReference type="SAM" id="MobiDB-lite"/>
    </source>
</evidence>
<dbReference type="RefSeq" id="WP_097897097.1">
    <property type="nucleotide sequence ID" value="NZ_NVOR01000087.1"/>
</dbReference>
<gene>
    <name evidence="3" type="ORF">CON65_19675</name>
</gene>
<feature type="compositionally biased region" description="Basic and acidic residues" evidence="1">
    <location>
        <begin position="85"/>
        <end position="100"/>
    </location>
</feature>
<reference evidence="3 4" key="1">
    <citation type="submission" date="2017-09" db="EMBL/GenBank/DDBJ databases">
        <title>Large-scale bioinformatics analysis of Bacillus genomes uncovers conserved roles of natural products in bacterial physiology.</title>
        <authorList>
            <consortium name="Agbiome Team Llc"/>
            <person name="Bleich R.M."/>
            <person name="Grubbs K.J."/>
            <person name="Santa Maria K.C."/>
            <person name="Allen S.E."/>
            <person name="Farag S."/>
            <person name="Shank E.A."/>
            <person name="Bowers A."/>
        </authorList>
    </citation>
    <scope>NUCLEOTIDE SEQUENCE [LARGE SCALE GENOMIC DNA]</scope>
    <source>
        <strain evidence="3 4">AFS092012</strain>
    </source>
</reference>
<dbReference type="AlphaFoldDB" id="A0AA91ZS40"/>
<feature type="domain" description="Inner membrane protein YgaP-like transmembrane" evidence="2">
    <location>
        <begin position="1"/>
        <end position="60"/>
    </location>
</feature>
<accession>A0AA91ZS40</accession>
<dbReference type="Pfam" id="PF11127">
    <property type="entry name" value="YgaP-like_TM"/>
    <property type="match status" value="1"/>
</dbReference>
<feature type="region of interest" description="Disordered" evidence="1">
    <location>
        <begin position="84"/>
        <end position="108"/>
    </location>
</feature>
<evidence type="ECO:0000313" key="3">
    <source>
        <dbReference type="EMBL" id="PED80982.1"/>
    </source>
</evidence>
<comment type="caution">
    <text evidence="3">The sequence shown here is derived from an EMBL/GenBank/DDBJ whole genome shotgun (WGS) entry which is preliminary data.</text>
</comment>
<proteinExistence type="predicted"/>
<sequence length="125" mass="13727">MKHNIGTLNALIRITLGVVLLGCGTAKLARQPRCTWSKVLLWFGAMRIAEGIVRFCPITEACKFGKYMNMGAFKIPGMDFSNKGHANEEVNHTSSHDTQKSKGSYDASDKEIESAIEEAILAKPL</sequence>
<protein>
    <submittedName>
        <fullName evidence="3">MarR family transcriptional regulator</fullName>
    </submittedName>
</protein>
<evidence type="ECO:0000313" key="4">
    <source>
        <dbReference type="Proteomes" id="UP000221020"/>
    </source>
</evidence>
<evidence type="ECO:0000259" key="2">
    <source>
        <dbReference type="Pfam" id="PF11127"/>
    </source>
</evidence>